<reference evidence="1" key="1">
    <citation type="submission" date="2019-08" db="EMBL/GenBank/DDBJ databases">
        <authorList>
            <person name="Kucharzyk K."/>
            <person name="Murdoch R.W."/>
            <person name="Higgins S."/>
            <person name="Loffler F."/>
        </authorList>
    </citation>
    <scope>NUCLEOTIDE SEQUENCE</scope>
</reference>
<evidence type="ECO:0000313" key="1">
    <source>
        <dbReference type="EMBL" id="MPM60801.1"/>
    </source>
</evidence>
<dbReference type="AlphaFoldDB" id="A0A645B864"/>
<proteinExistence type="predicted"/>
<gene>
    <name evidence="1" type="ORF">SDC9_107655</name>
</gene>
<accession>A0A645B864</accession>
<name>A0A645B864_9ZZZZ</name>
<comment type="caution">
    <text evidence="1">The sequence shown here is derived from an EMBL/GenBank/DDBJ whole genome shotgun (WGS) entry which is preliminary data.</text>
</comment>
<protein>
    <submittedName>
        <fullName evidence="1">Uncharacterized protein</fullName>
    </submittedName>
</protein>
<dbReference type="EMBL" id="VSSQ01017994">
    <property type="protein sequence ID" value="MPM60801.1"/>
    <property type="molecule type" value="Genomic_DNA"/>
</dbReference>
<organism evidence="1">
    <name type="scientific">bioreactor metagenome</name>
    <dbReference type="NCBI Taxonomy" id="1076179"/>
    <lineage>
        <taxon>unclassified sequences</taxon>
        <taxon>metagenomes</taxon>
        <taxon>ecological metagenomes</taxon>
    </lineage>
</organism>
<sequence>MARKVCGMLTPYLIALCDTLKRNKISTPIAGRDVFGLLETLDAVQIHESQ</sequence>